<name>A0ABS3BXS9_9BACT</name>
<dbReference type="EMBL" id="JAFKCT010000001">
    <property type="protein sequence ID" value="MBN7809659.1"/>
    <property type="molecule type" value="Genomic_DNA"/>
</dbReference>
<evidence type="ECO:0000313" key="1">
    <source>
        <dbReference type="EMBL" id="MBN7809659.1"/>
    </source>
</evidence>
<comment type="caution">
    <text evidence="1">The sequence shown here is derived from an EMBL/GenBank/DDBJ whole genome shotgun (WGS) entry which is preliminary data.</text>
</comment>
<organism evidence="1 2">
    <name type="scientific">Algoriphagus oliviformis</name>
    <dbReference type="NCBI Taxonomy" id="2811231"/>
    <lineage>
        <taxon>Bacteria</taxon>
        <taxon>Pseudomonadati</taxon>
        <taxon>Bacteroidota</taxon>
        <taxon>Cytophagia</taxon>
        <taxon>Cytophagales</taxon>
        <taxon>Cyclobacteriaceae</taxon>
        <taxon>Algoriphagus</taxon>
    </lineage>
</organism>
<evidence type="ECO:0000313" key="2">
    <source>
        <dbReference type="Proteomes" id="UP000664317"/>
    </source>
</evidence>
<dbReference type="RefSeq" id="WP_206576461.1">
    <property type="nucleotide sequence ID" value="NZ_JAFKCT010000001.1"/>
</dbReference>
<evidence type="ECO:0008006" key="3">
    <source>
        <dbReference type="Google" id="ProtNLM"/>
    </source>
</evidence>
<protein>
    <recommendedName>
        <fullName evidence="3">TonB protein C-terminal</fullName>
    </recommendedName>
</protein>
<gene>
    <name evidence="1" type="ORF">J0A68_01740</name>
</gene>
<reference evidence="1 2" key="1">
    <citation type="submission" date="2021-03" db="EMBL/GenBank/DDBJ databases">
        <title>novel species isolated from a fishpond in China.</title>
        <authorList>
            <person name="Lu H."/>
            <person name="Cai Z."/>
        </authorList>
    </citation>
    <scope>NUCLEOTIDE SEQUENCE [LARGE SCALE GENOMIC DNA]</scope>
    <source>
        <strain evidence="1 2">H41</strain>
    </source>
</reference>
<sequence>MCSLFLLGGYSQNSNTEATINEVLLRETLWFPMTSLEWSQNKNSYLGYYIQLNFEHGRVAGLDFSDDTPPKVVENNGELLSKINSSITKNGLAGLQDGLHVFPIVCEMVPIPKMELQNNLEPELKKTIPDSDDVGEERVIVHQPMLVKIYPPKR</sequence>
<accession>A0ABS3BXS9</accession>
<proteinExistence type="predicted"/>
<dbReference type="Proteomes" id="UP000664317">
    <property type="component" value="Unassembled WGS sequence"/>
</dbReference>
<keyword evidence="2" id="KW-1185">Reference proteome</keyword>